<evidence type="ECO:0000313" key="1">
    <source>
        <dbReference type="EMBL" id="AIJ48244.1"/>
    </source>
</evidence>
<sequence>MREARHRHNGVPLNSAQYAMALDYLEFDYSEDEEGTGTWDAMASVKAERVPALAGEIEALLRWASQKFAGRQGPLEDGNDWDYDLQAQDDDGEPLSARFDRASGKLELQASATGRTTVNLCLSGSAQFGDALRQAFDLEA</sequence>
<gene>
    <name evidence="1" type="ORF">O987_20755</name>
</gene>
<protein>
    <submittedName>
        <fullName evidence="1">Uncharacterized protein</fullName>
    </submittedName>
</protein>
<accession>A0A076PN02</accession>
<dbReference type="Proteomes" id="UP000028782">
    <property type="component" value="Chromosome"/>
</dbReference>
<reference evidence="1 2" key="1">
    <citation type="journal article" date="2014" name="Genome Announc.">
        <title>Complete Genome Sequence of Polychlorinated Biphenyl Degrader Comamonas testosteroni TK102 (NBRC 109938).</title>
        <authorList>
            <person name="Fukuda K."/>
            <person name="Hosoyama A."/>
            <person name="Tsuchikane K."/>
            <person name="Ohji S."/>
            <person name="Yamazoe A."/>
            <person name="Fujita N."/>
            <person name="Shintani M."/>
            <person name="Kimbara K."/>
        </authorList>
    </citation>
    <scope>NUCLEOTIDE SEQUENCE [LARGE SCALE GENOMIC DNA]</scope>
    <source>
        <strain evidence="1">TK102</strain>
    </source>
</reference>
<evidence type="ECO:0000313" key="2">
    <source>
        <dbReference type="Proteomes" id="UP000028782"/>
    </source>
</evidence>
<organism evidence="1 2">
    <name type="scientific">Comamonas testosteroni TK102</name>
    <dbReference type="NCBI Taxonomy" id="1392005"/>
    <lineage>
        <taxon>Bacteria</taxon>
        <taxon>Pseudomonadati</taxon>
        <taxon>Pseudomonadota</taxon>
        <taxon>Betaproteobacteria</taxon>
        <taxon>Burkholderiales</taxon>
        <taxon>Comamonadaceae</taxon>
        <taxon>Comamonas</taxon>
    </lineage>
</organism>
<proteinExistence type="predicted"/>
<dbReference type="EMBL" id="CP006704">
    <property type="protein sequence ID" value="AIJ48244.1"/>
    <property type="molecule type" value="Genomic_DNA"/>
</dbReference>
<name>A0A076PN02_COMTE</name>
<dbReference type="AlphaFoldDB" id="A0A076PN02"/>
<dbReference type="HOGENOM" id="CLU_2034245_0_0_4"/>
<dbReference type="KEGG" id="ctes:O987_20755"/>